<name>A0ABY4T8B8_9GAMM</name>
<evidence type="ECO:0000313" key="3">
    <source>
        <dbReference type="Proteomes" id="UP001056681"/>
    </source>
</evidence>
<protein>
    <recommendedName>
        <fullName evidence="4">5-bromo-4-chloroindolyl phosphate hydrolysis protein</fullName>
    </recommendedName>
</protein>
<evidence type="ECO:0008006" key="4">
    <source>
        <dbReference type="Google" id="ProtNLM"/>
    </source>
</evidence>
<feature type="transmembrane region" description="Helical" evidence="1">
    <location>
        <begin position="43"/>
        <end position="65"/>
    </location>
</feature>
<dbReference type="RefSeq" id="WP_250340101.1">
    <property type="nucleotide sequence ID" value="NZ_CP063231.1"/>
</dbReference>
<reference evidence="2" key="1">
    <citation type="submission" date="2020-10" db="EMBL/GenBank/DDBJ databases">
        <title>Whole-genome sequence of Luteibacter sp. EIF3.</title>
        <authorList>
            <person name="Friedrich I."/>
            <person name="Hertel R."/>
            <person name="Daniel R."/>
        </authorList>
    </citation>
    <scope>NUCLEOTIDE SEQUENCE</scope>
    <source>
        <strain evidence="2">EIF3</strain>
    </source>
</reference>
<sequence length="219" mass="23724">MGVRGARGNISAEWLTAVTFGLLGALVGMGLAAAFNFAAGKTVIEMIGTIFGAAAPVAGAVWLANRTERSSTRKRRRALVEAIVVVHQRAQSLSRLIDTGLSRNREDPHPDFMAAITPLETAKKDLEHFRALVDPTDYDVVVTMLRADEAYAALEAHFVTLRTATTFADPEFGRKALASGQAAVENLMDHTGAAATDLLTMDFGDRVLVGLRKRERFQR</sequence>
<keyword evidence="3" id="KW-1185">Reference proteome</keyword>
<proteinExistence type="predicted"/>
<keyword evidence="1" id="KW-1133">Transmembrane helix</keyword>
<evidence type="ECO:0000313" key="2">
    <source>
        <dbReference type="EMBL" id="URL59580.1"/>
    </source>
</evidence>
<keyword evidence="1" id="KW-0812">Transmembrane</keyword>
<dbReference type="Proteomes" id="UP001056681">
    <property type="component" value="Chromosome"/>
</dbReference>
<gene>
    <name evidence="2" type="ORF">IM816_05650</name>
</gene>
<feature type="transmembrane region" description="Helical" evidence="1">
    <location>
        <begin position="12"/>
        <end position="37"/>
    </location>
</feature>
<evidence type="ECO:0000256" key="1">
    <source>
        <dbReference type="SAM" id="Phobius"/>
    </source>
</evidence>
<accession>A0ABY4T8B8</accession>
<keyword evidence="1" id="KW-0472">Membrane</keyword>
<organism evidence="2 3">
    <name type="scientific">Luteibacter flocculans</name>
    <dbReference type="NCBI Taxonomy" id="2780091"/>
    <lineage>
        <taxon>Bacteria</taxon>
        <taxon>Pseudomonadati</taxon>
        <taxon>Pseudomonadota</taxon>
        <taxon>Gammaproteobacteria</taxon>
        <taxon>Lysobacterales</taxon>
        <taxon>Rhodanobacteraceae</taxon>
        <taxon>Luteibacter</taxon>
    </lineage>
</organism>
<dbReference type="EMBL" id="CP063231">
    <property type="protein sequence ID" value="URL59580.1"/>
    <property type="molecule type" value="Genomic_DNA"/>
</dbReference>